<sequence length="614" mass="66921">MVLEAGDLRAPSFPTNNWYRLRRSLEIIKSSGSPPSTFQLPYDSFKAQFDSDVPDNSQDIGEIQEGRSKDLDYEFACFFLSSPRLDLYRSIDLRCEDMLSGADGILAEAKWLLDIGLLPNSNSATRAIGYRQGMEYLLKCREQGVESMTLNLIMIHPKRHAQEKVVDFIYDAYNDERGTVNVPESLRMKKDVSSHREAAELKAYRTKNRKLFSISASASTMGSHAKKALVPVADGTEPMEAVITIDVLRRAGTDVTVASVEKELKVDACHGVKIVADSLINDCTQTVFDLISLPGGMPGAATLRDCKELKDMVEKQAADGRFYAAICAAPAVALGSWGLLKGLQATCYPSFMEQLPSSASAVESRVQQDGKVVTSRGPGTAMEYSVALVEQLYGKQKADEVAGPLLMRPNHGDEYVIRELNPMPWTFTDSPQILVPIADGSEEMEAVITIDVLRRAKAKVVVASVGDKLEIVASRKVKLVADTLLDEAAKSSYDLIVLPGGLGGAQAFAASEKLVELLKKQRESNKPYGAICASPALVLEPHGLLKGKKATAFPPMCNKLSDPSEIENRVVIDGNLITSRGPGTSVEFALAIVEKFFGHEKAIEVAKTMLFVHP</sequence>
<evidence type="ECO:0000256" key="1">
    <source>
        <dbReference type="ARBA" id="ARBA00008542"/>
    </source>
</evidence>
<dbReference type="FunFam" id="3.40.50.880:FF:000015">
    <property type="entry name" value="Protein DJ-1 homolog C"/>
    <property type="match status" value="2"/>
</dbReference>
<dbReference type="GO" id="GO:0005737">
    <property type="term" value="C:cytoplasm"/>
    <property type="evidence" value="ECO:0007669"/>
    <property type="project" value="UniProtKB-ARBA"/>
</dbReference>
<dbReference type="AlphaFoldDB" id="A0A9Q1QF40"/>
<dbReference type="InterPro" id="IPR006287">
    <property type="entry name" value="DJ-1"/>
</dbReference>
<dbReference type="Pfam" id="PF01715">
    <property type="entry name" value="IPPT"/>
    <property type="match status" value="1"/>
</dbReference>
<organism evidence="5 6">
    <name type="scientific">Carnegiea gigantea</name>
    <dbReference type="NCBI Taxonomy" id="171969"/>
    <lineage>
        <taxon>Eukaryota</taxon>
        <taxon>Viridiplantae</taxon>
        <taxon>Streptophyta</taxon>
        <taxon>Embryophyta</taxon>
        <taxon>Tracheophyta</taxon>
        <taxon>Spermatophyta</taxon>
        <taxon>Magnoliopsida</taxon>
        <taxon>eudicotyledons</taxon>
        <taxon>Gunneridae</taxon>
        <taxon>Pentapetalae</taxon>
        <taxon>Caryophyllales</taxon>
        <taxon>Cactineae</taxon>
        <taxon>Cactaceae</taxon>
        <taxon>Cactoideae</taxon>
        <taxon>Echinocereeae</taxon>
        <taxon>Carnegiea</taxon>
    </lineage>
</organism>
<comment type="caution">
    <text evidence="5">The sequence shown here is derived from an EMBL/GenBank/DDBJ whole genome shotgun (WGS) entry which is preliminary data.</text>
</comment>
<dbReference type="CDD" id="cd03135">
    <property type="entry name" value="GATase1_DJ-1"/>
    <property type="match status" value="2"/>
</dbReference>
<name>A0A9Q1QF40_9CARY</name>
<evidence type="ECO:0000256" key="3">
    <source>
        <dbReference type="ARBA" id="ARBA00022962"/>
    </source>
</evidence>
<gene>
    <name evidence="5" type="ORF">Cgig2_030635</name>
</gene>
<keyword evidence="3" id="KW-0315">Glutamine amidotransferase</keyword>
<feature type="domain" description="DJ-1/PfpI" evidence="4">
    <location>
        <begin position="432"/>
        <end position="594"/>
    </location>
</feature>
<evidence type="ECO:0000313" key="5">
    <source>
        <dbReference type="EMBL" id="KAJ8438270.1"/>
    </source>
</evidence>
<dbReference type="Gene3D" id="3.40.50.300">
    <property type="entry name" value="P-loop containing nucleotide triphosphate hydrolases"/>
    <property type="match status" value="1"/>
</dbReference>
<dbReference type="Gene3D" id="3.40.50.880">
    <property type="match status" value="2"/>
</dbReference>
<keyword evidence="6" id="KW-1185">Reference proteome</keyword>
<evidence type="ECO:0000313" key="6">
    <source>
        <dbReference type="Proteomes" id="UP001153076"/>
    </source>
</evidence>
<dbReference type="GO" id="GO:1903189">
    <property type="term" value="P:glyoxal metabolic process"/>
    <property type="evidence" value="ECO:0007669"/>
    <property type="project" value="TreeGrafter"/>
</dbReference>
<feature type="domain" description="DJ-1/PfpI" evidence="4">
    <location>
        <begin position="226"/>
        <end position="391"/>
    </location>
</feature>
<dbReference type="SUPFAM" id="SSF52317">
    <property type="entry name" value="Class I glutamine amidotransferase-like"/>
    <property type="match status" value="2"/>
</dbReference>
<dbReference type="Proteomes" id="UP001153076">
    <property type="component" value="Unassembled WGS sequence"/>
</dbReference>
<dbReference type="EMBL" id="JAKOGI010000262">
    <property type="protein sequence ID" value="KAJ8438270.1"/>
    <property type="molecule type" value="Genomic_DNA"/>
</dbReference>
<accession>A0A9Q1QF40</accession>
<dbReference type="OrthoDB" id="543156at2759"/>
<dbReference type="InterPro" id="IPR029062">
    <property type="entry name" value="Class_I_gatase-like"/>
</dbReference>
<dbReference type="InterPro" id="IPR050325">
    <property type="entry name" value="Prot/Nucl_acid_deglycase"/>
</dbReference>
<dbReference type="InterPro" id="IPR002818">
    <property type="entry name" value="DJ-1/PfpI"/>
</dbReference>
<evidence type="ECO:0000256" key="2">
    <source>
        <dbReference type="ARBA" id="ARBA00022737"/>
    </source>
</evidence>
<proteinExistence type="inferred from homology"/>
<reference evidence="5" key="1">
    <citation type="submission" date="2022-04" db="EMBL/GenBank/DDBJ databases">
        <title>Carnegiea gigantea Genome sequencing and assembly v2.</title>
        <authorList>
            <person name="Copetti D."/>
            <person name="Sanderson M.J."/>
            <person name="Burquez A."/>
            <person name="Wojciechowski M.F."/>
        </authorList>
    </citation>
    <scope>NUCLEOTIDE SEQUENCE</scope>
    <source>
        <strain evidence="5">SGP5-SGP5p</strain>
        <tissue evidence="5">Aerial part</tissue>
    </source>
</reference>
<protein>
    <recommendedName>
        <fullName evidence="4">DJ-1/PfpI domain-containing protein</fullName>
    </recommendedName>
</protein>
<dbReference type="NCBIfam" id="TIGR01383">
    <property type="entry name" value="not_thiJ"/>
    <property type="match status" value="2"/>
</dbReference>
<dbReference type="Pfam" id="PF01965">
    <property type="entry name" value="DJ-1_PfpI"/>
    <property type="match status" value="2"/>
</dbReference>
<dbReference type="PANTHER" id="PTHR48094:SF12">
    <property type="entry name" value="PARKINSON DISEASE PROTEIN 7 HOMOLOG"/>
    <property type="match status" value="1"/>
</dbReference>
<dbReference type="PANTHER" id="PTHR48094">
    <property type="entry name" value="PROTEIN/NUCLEIC ACID DEGLYCASE DJ-1-RELATED"/>
    <property type="match status" value="1"/>
</dbReference>
<comment type="similarity">
    <text evidence="1">Belongs to the peptidase C56 family.</text>
</comment>
<keyword evidence="2" id="KW-0677">Repeat</keyword>
<dbReference type="InterPro" id="IPR027417">
    <property type="entry name" value="P-loop_NTPase"/>
</dbReference>
<evidence type="ECO:0000259" key="4">
    <source>
        <dbReference type="Pfam" id="PF01965"/>
    </source>
</evidence>